<evidence type="ECO:0000313" key="5">
    <source>
        <dbReference type="Proteomes" id="UP000613768"/>
    </source>
</evidence>
<dbReference type="GO" id="GO:0030313">
    <property type="term" value="C:cell envelope"/>
    <property type="evidence" value="ECO:0007669"/>
    <property type="project" value="UniProtKB-SubCell"/>
</dbReference>
<feature type="coiled-coil region" evidence="3">
    <location>
        <begin position="77"/>
        <end position="129"/>
    </location>
</feature>
<comment type="subcellular location">
    <subcellularLocation>
        <location evidence="1">Cell envelope</location>
    </subcellularLocation>
</comment>
<proteinExistence type="predicted"/>
<evidence type="ECO:0000313" key="4">
    <source>
        <dbReference type="EMBL" id="MBD8525743.1"/>
    </source>
</evidence>
<keyword evidence="5" id="KW-1185">Reference proteome</keyword>
<dbReference type="RefSeq" id="WP_192029101.1">
    <property type="nucleotide sequence ID" value="NZ_JACYTR010000012.1"/>
</dbReference>
<evidence type="ECO:0000256" key="3">
    <source>
        <dbReference type="SAM" id="Coils"/>
    </source>
</evidence>
<name>A0AAW3ZIY4_9GAMM</name>
<dbReference type="PROSITE" id="PS51257">
    <property type="entry name" value="PROKAR_LIPOPROTEIN"/>
    <property type="match status" value="1"/>
</dbReference>
<reference evidence="4 5" key="1">
    <citation type="submission" date="2020-09" db="EMBL/GenBank/DDBJ databases">
        <title>Pseudoxanthomonas sp. CAU 1598 isolated from sand of Yaerae Beach.</title>
        <authorList>
            <person name="Kim W."/>
        </authorList>
    </citation>
    <scope>NUCLEOTIDE SEQUENCE [LARGE SCALE GENOMIC DNA]</scope>
    <source>
        <strain evidence="4 5">CAU 1598</strain>
    </source>
</reference>
<evidence type="ECO:0000256" key="2">
    <source>
        <dbReference type="ARBA" id="ARBA00023054"/>
    </source>
</evidence>
<dbReference type="Gene3D" id="2.40.30.170">
    <property type="match status" value="1"/>
</dbReference>
<feature type="coiled-coil region" evidence="3">
    <location>
        <begin position="167"/>
        <end position="194"/>
    </location>
</feature>
<accession>A0AAW3ZIY4</accession>
<dbReference type="InterPro" id="IPR050465">
    <property type="entry name" value="UPF0194_transport"/>
</dbReference>
<organism evidence="4 5">
    <name type="scientific">Pseudomarimonas arenosa</name>
    <dbReference type="NCBI Taxonomy" id="2774145"/>
    <lineage>
        <taxon>Bacteria</taxon>
        <taxon>Pseudomonadati</taxon>
        <taxon>Pseudomonadota</taxon>
        <taxon>Gammaproteobacteria</taxon>
        <taxon>Lysobacterales</taxon>
        <taxon>Lysobacteraceae</taxon>
        <taxon>Pseudomarimonas</taxon>
    </lineage>
</organism>
<comment type="caution">
    <text evidence="4">The sequence shown here is derived from an EMBL/GenBank/DDBJ whole genome shotgun (WGS) entry which is preliminary data.</text>
</comment>
<dbReference type="Proteomes" id="UP000613768">
    <property type="component" value="Unassembled WGS sequence"/>
</dbReference>
<protein>
    <submittedName>
        <fullName evidence="4">HlyD family efflux transporter periplasmic adaptor subunit</fullName>
    </submittedName>
</protein>
<dbReference type="AlphaFoldDB" id="A0AAW3ZIY4"/>
<keyword evidence="2 3" id="KW-0175">Coiled coil</keyword>
<gene>
    <name evidence="4" type="ORF">IFO71_08300</name>
</gene>
<dbReference type="PANTHER" id="PTHR32347">
    <property type="entry name" value="EFFLUX SYSTEM COMPONENT YKNX-RELATED"/>
    <property type="match status" value="1"/>
</dbReference>
<sequence>MSHSLQRAAGWLLAGLGLGCGLSVGAAPLALEGELYARDSIALMPPSIDGLWQLNISLLAPDGAAVKAGEPVLGFDATQLQNNLREKQSQLDEKMSQQHKLRLELAERERNETVALEQARAELEKAQRKASQPAELLASIEYRKLSVDKQLAEQAFALAERKHRLAAEQRRQEQRALQAEIAQLSAEVKRIETGIGQMTQVAPRDGLLQHKSGWDGNKFEVGSQVWRGLAVAELPDPASMAVRAHLPETDYLKLRAGDVVDVRVEGSGLTLPARVEAIGRAVISKSRLQPVPVIEVTVSFEPEALASHSKKLKPGQAVRVLRADRQGESVNDE</sequence>
<dbReference type="EMBL" id="JACYTR010000012">
    <property type="protein sequence ID" value="MBD8525743.1"/>
    <property type="molecule type" value="Genomic_DNA"/>
</dbReference>
<dbReference type="PANTHER" id="PTHR32347:SF23">
    <property type="entry name" value="BLL5650 PROTEIN"/>
    <property type="match status" value="1"/>
</dbReference>
<evidence type="ECO:0000256" key="1">
    <source>
        <dbReference type="ARBA" id="ARBA00004196"/>
    </source>
</evidence>